<keyword evidence="1" id="KW-0812">Transmembrane</keyword>
<dbReference type="PANTHER" id="PTHR31168:SF1">
    <property type="entry name" value="DUF599 FAMILY PROTEIN"/>
    <property type="match status" value="1"/>
</dbReference>
<dbReference type="InterPro" id="IPR006747">
    <property type="entry name" value="DUF599"/>
</dbReference>
<keyword evidence="3" id="KW-1185">Reference proteome</keyword>
<keyword evidence="1" id="KW-0472">Membrane</keyword>
<dbReference type="RefSeq" id="WP_085889158.1">
    <property type="nucleotide sequence ID" value="NZ_FWFN01000006.1"/>
</dbReference>
<name>A0A1X6ZV69_9RHOB</name>
<keyword evidence="1" id="KW-1133">Transmembrane helix</keyword>
<dbReference type="EMBL" id="FWFN01000006">
    <property type="protein sequence ID" value="SLN61991.1"/>
    <property type="molecule type" value="Genomic_DNA"/>
</dbReference>
<evidence type="ECO:0000313" key="2">
    <source>
        <dbReference type="EMBL" id="SLN61991.1"/>
    </source>
</evidence>
<dbReference type="Proteomes" id="UP000193963">
    <property type="component" value="Unassembled WGS sequence"/>
</dbReference>
<organism evidence="2 3">
    <name type="scientific">Pseudooceanicola marinus</name>
    <dbReference type="NCBI Taxonomy" id="396013"/>
    <lineage>
        <taxon>Bacteria</taxon>
        <taxon>Pseudomonadati</taxon>
        <taxon>Pseudomonadota</taxon>
        <taxon>Alphaproteobacteria</taxon>
        <taxon>Rhodobacterales</taxon>
        <taxon>Paracoccaceae</taxon>
        <taxon>Pseudooceanicola</taxon>
    </lineage>
</organism>
<feature type="transmembrane region" description="Helical" evidence="1">
    <location>
        <begin position="6"/>
        <end position="28"/>
    </location>
</feature>
<protein>
    <recommendedName>
        <fullName evidence="4">DUF599 domain-containing protein</fullName>
    </recommendedName>
</protein>
<evidence type="ECO:0000313" key="3">
    <source>
        <dbReference type="Proteomes" id="UP000193963"/>
    </source>
</evidence>
<dbReference type="PANTHER" id="PTHR31168">
    <property type="entry name" value="OS02G0292800 PROTEIN"/>
    <property type="match status" value="1"/>
</dbReference>
<dbReference type="OrthoDB" id="9806874at2"/>
<accession>A0A1X6ZV69</accession>
<feature type="transmembrane region" description="Helical" evidence="1">
    <location>
        <begin position="116"/>
        <end position="134"/>
    </location>
</feature>
<evidence type="ECO:0000256" key="1">
    <source>
        <dbReference type="SAM" id="Phobius"/>
    </source>
</evidence>
<feature type="transmembrane region" description="Helical" evidence="1">
    <location>
        <begin position="78"/>
        <end position="96"/>
    </location>
</feature>
<feature type="transmembrane region" description="Helical" evidence="1">
    <location>
        <begin position="187"/>
        <end position="215"/>
    </location>
</feature>
<gene>
    <name evidence="2" type="ORF">PSM7751_03138</name>
</gene>
<reference evidence="2 3" key="1">
    <citation type="submission" date="2017-03" db="EMBL/GenBank/DDBJ databases">
        <authorList>
            <person name="Afonso C.L."/>
            <person name="Miller P.J."/>
            <person name="Scott M.A."/>
            <person name="Spackman E."/>
            <person name="Goraichik I."/>
            <person name="Dimitrov K.M."/>
            <person name="Suarez D.L."/>
            <person name="Swayne D.E."/>
        </authorList>
    </citation>
    <scope>NUCLEOTIDE SEQUENCE [LARGE SCALE GENOMIC DNA]</scope>
    <source>
        <strain evidence="2 3">CECT 7751</strain>
    </source>
</reference>
<evidence type="ECO:0008006" key="4">
    <source>
        <dbReference type="Google" id="ProtNLM"/>
    </source>
</evidence>
<dbReference type="AlphaFoldDB" id="A0A1X6ZV69"/>
<proteinExistence type="predicted"/>
<dbReference type="Pfam" id="PF04654">
    <property type="entry name" value="DUF599"/>
    <property type="match status" value="1"/>
</dbReference>
<sequence length="245" mass="26791">MTMSDVLTLFSTADAAAVALILAGWLGIGWRIEHPGPRPSVSILMAENRREWLRMAIERGNRIVDSQILGMLRANSSFFASSTLIAIGGTLALLGNSDQLRGVVSDLGVIDRSSEVFWEIKLILVLLFMVNAFLKFVWANRLFGYCGVLMGAIPNDPTDPRAMPRAQKAAQINIFAARSFNRGLRSIYFAMAAAGWFLGPWGLLAATLTTCAILWRREFASQSRELLLTRDMDPAEAPSGPDSAA</sequence>